<dbReference type="GO" id="GO:0005885">
    <property type="term" value="C:Arp2/3 protein complex"/>
    <property type="evidence" value="ECO:0007669"/>
    <property type="project" value="InterPro"/>
</dbReference>
<comment type="caution">
    <text evidence="6">The sequence shown here is derived from an EMBL/GenBank/DDBJ whole genome shotgun (WGS) entry which is preliminary data.</text>
</comment>
<evidence type="ECO:0000256" key="2">
    <source>
        <dbReference type="ARBA" id="ARBA00005919"/>
    </source>
</evidence>
<dbReference type="STRING" id="1157962.A0A250WZN9"/>
<dbReference type="EMBL" id="BEGY01000015">
    <property type="protein sequence ID" value="GAX76159.1"/>
    <property type="molecule type" value="Genomic_DNA"/>
</dbReference>
<evidence type="ECO:0000256" key="1">
    <source>
        <dbReference type="ARBA" id="ARBA00004245"/>
    </source>
</evidence>
<keyword evidence="4" id="KW-0009">Actin-binding</keyword>
<dbReference type="InterPro" id="IPR034666">
    <property type="entry name" value="ARPC2/4"/>
</dbReference>
<dbReference type="GO" id="GO:0034314">
    <property type="term" value="P:Arp2/3 complex-mediated actin nucleation"/>
    <property type="evidence" value="ECO:0007669"/>
    <property type="project" value="InterPro"/>
</dbReference>
<evidence type="ECO:0000313" key="6">
    <source>
        <dbReference type="EMBL" id="GAX76159.1"/>
    </source>
</evidence>
<accession>A0A250WZN9</accession>
<evidence type="ECO:0000256" key="5">
    <source>
        <dbReference type="ARBA" id="ARBA00023212"/>
    </source>
</evidence>
<comment type="subcellular location">
    <subcellularLocation>
        <location evidence="1">Cytoplasm</location>
        <location evidence="1">Cytoskeleton</location>
    </subcellularLocation>
</comment>
<evidence type="ECO:0000313" key="7">
    <source>
        <dbReference type="Proteomes" id="UP000232323"/>
    </source>
</evidence>
<dbReference type="Pfam" id="PF05856">
    <property type="entry name" value="ARPC4"/>
    <property type="match status" value="1"/>
</dbReference>
<dbReference type="GO" id="GO:0051015">
    <property type="term" value="F:actin filament binding"/>
    <property type="evidence" value="ECO:0007669"/>
    <property type="project" value="TreeGrafter"/>
</dbReference>
<gene>
    <name evidence="6" type="ORF">CEUSTIGMA_g3603.t1</name>
</gene>
<keyword evidence="5" id="KW-0206">Cytoskeleton</keyword>
<dbReference type="AlphaFoldDB" id="A0A250WZN9"/>
<dbReference type="SUPFAM" id="SSF69645">
    <property type="entry name" value="Arp2/3 complex subunits"/>
    <property type="match status" value="1"/>
</dbReference>
<organism evidence="6 7">
    <name type="scientific">Chlamydomonas eustigma</name>
    <dbReference type="NCBI Taxonomy" id="1157962"/>
    <lineage>
        <taxon>Eukaryota</taxon>
        <taxon>Viridiplantae</taxon>
        <taxon>Chlorophyta</taxon>
        <taxon>core chlorophytes</taxon>
        <taxon>Chlorophyceae</taxon>
        <taxon>CS clade</taxon>
        <taxon>Chlamydomonadales</taxon>
        <taxon>Chlamydomonadaceae</taxon>
        <taxon>Chlamydomonas</taxon>
    </lineage>
</organism>
<evidence type="ECO:0008006" key="8">
    <source>
        <dbReference type="Google" id="ProtNLM"/>
    </source>
</evidence>
<dbReference type="PANTHER" id="PTHR22629:SF0">
    <property type="entry name" value="ACTIN-RELATED PROTEIN 2_3 COMPLEX SUBUNIT 4"/>
    <property type="match status" value="1"/>
</dbReference>
<sequence>MKSIDSDILAGKSQDFHPVIIAHQLEGALINALNQMLPEYEHSLPEVEVHELPHQPQTSEIIDCSCGGIKQNCLLEMSVNSVRMSFLFSHTPDFQSTLRKMLLRHMMQRADDLDILRRVPVQGYDISFLITAQHSKRLGADRLANFLLSFSGAVSASVTDMEKAIQLEGTASATDFLRGLAF</sequence>
<dbReference type="GO" id="GO:0030041">
    <property type="term" value="P:actin filament polymerization"/>
    <property type="evidence" value="ECO:0007669"/>
    <property type="project" value="InterPro"/>
</dbReference>
<dbReference type="PANTHER" id="PTHR22629">
    <property type="entry name" value="ARP2/3 COMPLEX 20 KD SUBUNIT"/>
    <property type="match status" value="1"/>
</dbReference>
<proteinExistence type="inferred from homology"/>
<dbReference type="OrthoDB" id="336240at2759"/>
<keyword evidence="3" id="KW-0963">Cytoplasm</keyword>
<protein>
    <recommendedName>
        <fullName evidence="8">Actin-related protein 2/3 complex subunit 4</fullName>
    </recommendedName>
</protein>
<evidence type="ECO:0000256" key="3">
    <source>
        <dbReference type="ARBA" id="ARBA00022490"/>
    </source>
</evidence>
<comment type="similarity">
    <text evidence="2">Belongs to the ARPC4 family.</text>
</comment>
<name>A0A250WZN9_9CHLO</name>
<dbReference type="Gene3D" id="3.30.1460.20">
    <property type="match status" value="1"/>
</dbReference>
<evidence type="ECO:0000256" key="4">
    <source>
        <dbReference type="ARBA" id="ARBA00023203"/>
    </source>
</evidence>
<keyword evidence="7" id="KW-1185">Reference proteome</keyword>
<reference evidence="6 7" key="1">
    <citation type="submission" date="2017-08" db="EMBL/GenBank/DDBJ databases">
        <title>Acidophilic green algal genome provides insights into adaptation to an acidic environment.</title>
        <authorList>
            <person name="Hirooka S."/>
            <person name="Hirose Y."/>
            <person name="Kanesaki Y."/>
            <person name="Higuchi S."/>
            <person name="Fujiwara T."/>
            <person name="Onuma R."/>
            <person name="Era A."/>
            <person name="Ohbayashi R."/>
            <person name="Uzuka A."/>
            <person name="Nozaki H."/>
            <person name="Yoshikawa H."/>
            <person name="Miyagishima S.Y."/>
        </authorList>
    </citation>
    <scope>NUCLEOTIDE SEQUENCE [LARGE SCALE GENOMIC DNA]</scope>
    <source>
        <strain evidence="6 7">NIES-2499</strain>
    </source>
</reference>
<dbReference type="InterPro" id="IPR008384">
    <property type="entry name" value="ARPC4"/>
</dbReference>
<dbReference type="Proteomes" id="UP000232323">
    <property type="component" value="Unassembled WGS sequence"/>
</dbReference>